<dbReference type="GO" id="GO:0004383">
    <property type="term" value="F:guanylate cyclase activity"/>
    <property type="evidence" value="ECO:0007669"/>
    <property type="project" value="UniProtKB-EC"/>
</dbReference>
<evidence type="ECO:0000259" key="15">
    <source>
        <dbReference type="PROSITE" id="PS50125"/>
    </source>
</evidence>
<name>A0A1I7RW94_BURXY</name>
<protein>
    <recommendedName>
        <fullName evidence="4">guanylate cyclase</fullName>
        <ecNumber evidence="4">4.6.1.2</ecNumber>
    </recommendedName>
</protein>
<keyword evidence="7" id="KW-0547">Nucleotide-binding</keyword>
<evidence type="ECO:0000256" key="4">
    <source>
        <dbReference type="ARBA" id="ARBA00012202"/>
    </source>
</evidence>
<dbReference type="Pfam" id="PF07700">
    <property type="entry name" value="HNOB"/>
    <property type="match status" value="1"/>
</dbReference>
<dbReference type="GO" id="GO:0070482">
    <property type="term" value="P:response to oxygen levels"/>
    <property type="evidence" value="ECO:0007669"/>
    <property type="project" value="TreeGrafter"/>
</dbReference>
<dbReference type="Gene3D" id="6.10.250.780">
    <property type="match status" value="1"/>
</dbReference>
<dbReference type="SMART" id="SM00044">
    <property type="entry name" value="CYCc"/>
    <property type="match status" value="1"/>
</dbReference>
<evidence type="ECO:0000256" key="12">
    <source>
        <dbReference type="ARBA" id="ARBA00023293"/>
    </source>
</evidence>
<dbReference type="GO" id="GO:0008074">
    <property type="term" value="C:guanylate cyclase complex, soluble"/>
    <property type="evidence" value="ECO:0007669"/>
    <property type="project" value="TreeGrafter"/>
</dbReference>
<dbReference type="WBParaSite" id="BXY_0500700.1">
    <property type="protein sequence ID" value="BXY_0500700.1"/>
    <property type="gene ID" value="BXY_0500700"/>
</dbReference>
<evidence type="ECO:0000256" key="11">
    <source>
        <dbReference type="ARBA" id="ARBA00023239"/>
    </source>
</evidence>
<keyword evidence="11" id="KW-0456">Lyase</keyword>
<evidence type="ECO:0000256" key="9">
    <source>
        <dbReference type="ARBA" id="ARBA00023054"/>
    </source>
</evidence>
<dbReference type="Gene3D" id="3.90.1520.10">
    <property type="entry name" value="H-NOX domain"/>
    <property type="match status" value="1"/>
</dbReference>
<evidence type="ECO:0000256" key="1">
    <source>
        <dbReference type="ARBA" id="ARBA00001436"/>
    </source>
</evidence>
<evidence type="ECO:0000313" key="17">
    <source>
        <dbReference type="EMBL" id="CAG9095312.1"/>
    </source>
</evidence>
<dbReference type="InterPro" id="IPR038158">
    <property type="entry name" value="H-NOX_domain_sf"/>
</dbReference>
<organism evidence="18 20">
    <name type="scientific">Bursaphelenchus xylophilus</name>
    <name type="common">Pinewood nematode worm</name>
    <name type="synonym">Aphelenchoides xylophilus</name>
    <dbReference type="NCBI Taxonomy" id="6326"/>
    <lineage>
        <taxon>Eukaryota</taxon>
        <taxon>Metazoa</taxon>
        <taxon>Ecdysozoa</taxon>
        <taxon>Nematoda</taxon>
        <taxon>Chromadorea</taxon>
        <taxon>Rhabditida</taxon>
        <taxon>Tylenchina</taxon>
        <taxon>Tylenchomorpha</taxon>
        <taxon>Aphelenchoidea</taxon>
        <taxon>Aphelenchoididae</taxon>
        <taxon>Bursaphelenchus</taxon>
    </lineage>
</organism>
<keyword evidence="12" id="KW-0141">cGMP biosynthesis</keyword>
<dbReference type="AlphaFoldDB" id="A0A1I7RW94"/>
<evidence type="ECO:0000313" key="18">
    <source>
        <dbReference type="Proteomes" id="UP000095284"/>
    </source>
</evidence>
<evidence type="ECO:0000313" key="19">
    <source>
        <dbReference type="Proteomes" id="UP000659654"/>
    </source>
</evidence>
<evidence type="ECO:0000256" key="2">
    <source>
        <dbReference type="ARBA" id="ARBA00001971"/>
    </source>
</evidence>
<evidence type="ECO:0000256" key="7">
    <source>
        <dbReference type="ARBA" id="ARBA00022741"/>
    </source>
</evidence>
<dbReference type="InterPro" id="IPR024096">
    <property type="entry name" value="NO_sig/Golgi_transp_ligand-bd"/>
</dbReference>
<sequence>MYGYIHAALKGMILESHGEDFWKQILEHVGIEAGTEAIVNQHYDDQTTFGLVSSICVLTRIPREEVWEQYGRYFCIYVMENGWDELLRSLSPDLRASFVAKVYILTLAGFLNNMDSFHYFIDHVVYKANMKGPSFRCEEGDGNTIVLHYLSSRSGLYPIVKGLLRELAKRVYGLEIEITIQGRTQKVVQFSSGERMEEHVVFNIATKQEDGSVNSLRDLPIIQNDNTGEWQLHVNHDDFQHLMPYHFVVDRDCKLVQVGSRLVEHISEEMLQPGTPISRIFEIHRPQITLEFENICNFINGVFVLQSRSIPLLVQNQQQASQGHGSKNSQHSSDPVEPAMINAQHLKLKGQMILIDNDHLIYLCSPYVRTVSELDRFGLKLSSFPLHDSTRDLILLNQQRMSDVEDHLKLDQSTQEAEALAEELARKEQLLEALKHDILPGAVASQISQGKHVPARVFDMVTVMYVDVPTFQDLLSTYKPSQVINIIDDLFSRFDRLVHLHDIYNIAGIGETYFCVSGVPEPTLDHAETMIHVALGLEWKARAVMDSKKEESLRVRCGIHTGSVIAGVVGEKHMRYAVYGDCMNVAMRMPQDASGGRIIITEATRQAAETTGRFDLESRGMTQIADFEPMPTYYVKKSYKKSIWEIINRPRDENVNSIDGYAELEKILSGVDYGAVALHGKTTACSII</sequence>
<dbReference type="InterPro" id="IPR001054">
    <property type="entry name" value="A/G_cyclase"/>
</dbReference>
<dbReference type="PROSITE" id="PS50125">
    <property type="entry name" value="GUANYLATE_CYCLASE_2"/>
    <property type="match status" value="1"/>
</dbReference>
<keyword evidence="10" id="KW-0342">GTP-binding</keyword>
<evidence type="ECO:0000256" key="10">
    <source>
        <dbReference type="ARBA" id="ARBA00023134"/>
    </source>
</evidence>
<evidence type="ECO:0000256" key="8">
    <source>
        <dbReference type="ARBA" id="ARBA00023004"/>
    </source>
</evidence>
<comment type="cofactor">
    <cofactor evidence="2">
        <name>heme</name>
        <dbReference type="ChEBI" id="CHEBI:30413"/>
    </cofactor>
</comment>
<evidence type="ECO:0000256" key="13">
    <source>
        <dbReference type="SAM" id="Coils"/>
    </source>
</evidence>
<dbReference type="InterPro" id="IPR042463">
    <property type="entry name" value="HNOB_dom_associated_sf"/>
</dbReference>
<dbReference type="Pfam" id="PF00211">
    <property type="entry name" value="Guanylate_cyc"/>
    <property type="match status" value="1"/>
</dbReference>
<feature type="coiled-coil region" evidence="13">
    <location>
        <begin position="410"/>
        <end position="437"/>
    </location>
</feature>
<dbReference type="Proteomes" id="UP000095284">
    <property type="component" value="Unplaced"/>
</dbReference>
<feature type="region of interest" description="Disordered" evidence="14">
    <location>
        <begin position="316"/>
        <end position="336"/>
    </location>
</feature>
<dbReference type="OrthoDB" id="6127067at2759"/>
<dbReference type="SUPFAM" id="SSF111126">
    <property type="entry name" value="Ligand-binding domain in the NO signalling and Golgi transport"/>
    <property type="match status" value="1"/>
</dbReference>
<dbReference type="InterPro" id="IPR011644">
    <property type="entry name" value="Heme_NO-bd"/>
</dbReference>
<dbReference type="GO" id="GO:0005525">
    <property type="term" value="F:GTP binding"/>
    <property type="evidence" value="ECO:0007669"/>
    <property type="project" value="UniProtKB-KW"/>
</dbReference>
<dbReference type="InterPro" id="IPR029787">
    <property type="entry name" value="Nucleotide_cyclase"/>
</dbReference>
<dbReference type="Proteomes" id="UP000659654">
    <property type="component" value="Unassembled WGS sequence"/>
</dbReference>
<dbReference type="Pfam" id="PF07701">
    <property type="entry name" value="HNOBA"/>
    <property type="match status" value="1"/>
</dbReference>
<keyword evidence="6" id="KW-0479">Metal-binding</keyword>
<dbReference type="Gene3D" id="3.30.450.260">
    <property type="entry name" value="Haem NO binding associated domain"/>
    <property type="match status" value="1"/>
</dbReference>
<evidence type="ECO:0000256" key="3">
    <source>
        <dbReference type="ARBA" id="ARBA00004496"/>
    </source>
</evidence>
<gene>
    <name evidence="16" type="ORF">BXYJ_LOCUS3629</name>
</gene>
<evidence type="ECO:0000256" key="14">
    <source>
        <dbReference type="SAM" id="MobiDB-lite"/>
    </source>
</evidence>
<comment type="catalytic activity">
    <reaction evidence="1">
        <text>GTP = 3',5'-cyclic GMP + diphosphate</text>
        <dbReference type="Rhea" id="RHEA:13665"/>
        <dbReference type="ChEBI" id="CHEBI:33019"/>
        <dbReference type="ChEBI" id="CHEBI:37565"/>
        <dbReference type="ChEBI" id="CHEBI:57746"/>
        <dbReference type="EC" id="4.6.1.2"/>
    </reaction>
</comment>
<evidence type="ECO:0000256" key="5">
    <source>
        <dbReference type="ARBA" id="ARBA00022490"/>
    </source>
</evidence>
<evidence type="ECO:0000256" key="6">
    <source>
        <dbReference type="ARBA" id="ARBA00022617"/>
    </source>
</evidence>
<evidence type="ECO:0000313" key="20">
    <source>
        <dbReference type="WBParaSite" id="BXY_0500700.1"/>
    </source>
</evidence>
<dbReference type="SUPFAM" id="SSF55073">
    <property type="entry name" value="Nucleotide cyclase"/>
    <property type="match status" value="1"/>
</dbReference>
<dbReference type="GO" id="GO:0019934">
    <property type="term" value="P:cGMP-mediated signaling"/>
    <property type="evidence" value="ECO:0007669"/>
    <property type="project" value="TreeGrafter"/>
</dbReference>
<dbReference type="PANTHER" id="PTHR45655">
    <property type="entry name" value="GUANYLATE CYCLASE SOLUBLE SUBUNIT BETA-2"/>
    <property type="match status" value="1"/>
</dbReference>
<keyword evidence="8" id="KW-0408">Iron</keyword>
<dbReference type="InterPro" id="IPR011645">
    <property type="entry name" value="HNOB_dom_associated"/>
</dbReference>
<accession>A0A1I7RW94</accession>
<dbReference type="Proteomes" id="UP000582659">
    <property type="component" value="Unassembled WGS sequence"/>
</dbReference>
<dbReference type="EMBL" id="CAJFDI010000002">
    <property type="protein sequence ID" value="CAD5214637.1"/>
    <property type="molecule type" value="Genomic_DNA"/>
</dbReference>
<dbReference type="Gene3D" id="3.30.70.1230">
    <property type="entry name" value="Nucleotide cyclase"/>
    <property type="match status" value="1"/>
</dbReference>
<keyword evidence="9 13" id="KW-0175">Coiled coil</keyword>
<keyword evidence="19" id="KW-1185">Reference proteome</keyword>
<dbReference type="EC" id="4.6.1.2" evidence="4"/>
<dbReference type="PANTHER" id="PTHR45655:SF13">
    <property type="entry name" value="SOLUBLE GUANYLATE CYCLASE GCY-32-RELATED"/>
    <property type="match status" value="1"/>
</dbReference>
<dbReference type="SMR" id="A0A1I7RW94"/>
<reference evidence="17" key="2">
    <citation type="submission" date="2020-08" db="EMBL/GenBank/DDBJ databases">
        <authorList>
            <person name="Kikuchi T."/>
        </authorList>
    </citation>
    <scope>NUCLEOTIDE SEQUENCE</scope>
    <source>
        <strain evidence="16">Ka4C1</strain>
    </source>
</reference>
<dbReference type="CDD" id="cd07302">
    <property type="entry name" value="CHD"/>
    <property type="match status" value="1"/>
</dbReference>
<dbReference type="EMBL" id="CAJFCV020000002">
    <property type="protein sequence ID" value="CAG9095312.1"/>
    <property type="molecule type" value="Genomic_DNA"/>
</dbReference>
<comment type="subcellular location">
    <subcellularLocation>
        <location evidence="3">Cytoplasm</location>
    </subcellularLocation>
</comment>
<keyword evidence="5" id="KW-0963">Cytoplasm</keyword>
<dbReference type="GO" id="GO:0020037">
    <property type="term" value="F:heme binding"/>
    <property type="evidence" value="ECO:0007669"/>
    <property type="project" value="InterPro"/>
</dbReference>
<dbReference type="eggNOG" id="KOG4171">
    <property type="taxonomic scope" value="Eukaryota"/>
</dbReference>
<feature type="compositionally biased region" description="Polar residues" evidence="14">
    <location>
        <begin position="316"/>
        <end position="333"/>
    </location>
</feature>
<keyword evidence="6" id="KW-0349">Heme</keyword>
<evidence type="ECO:0000313" key="16">
    <source>
        <dbReference type="EMBL" id="CAD5214637.1"/>
    </source>
</evidence>
<feature type="domain" description="Guanylate cyclase" evidence="15">
    <location>
        <begin position="462"/>
        <end position="590"/>
    </location>
</feature>
<proteinExistence type="predicted"/>
<reference evidence="20" key="1">
    <citation type="submission" date="2016-11" db="UniProtKB">
        <authorList>
            <consortium name="WormBaseParasite"/>
        </authorList>
    </citation>
    <scope>IDENTIFICATION</scope>
</reference>